<sequence length="321" mass="37377">MIYFKFPFDEKLYSTNPQQDTESVSFYSFDRLRQIDFKGNITEASDQFSQAVITSDGLLKDESHFRAETEDEYLETLQNVIEVIKEEQLPKLVYSRRKIFRDFSRIDLKKSFNSLCTSYPNAFRYIFNDGQNAWMGAFSEVLGKFNKTTCEFETMSLAGTLPVSEEWSEKEIEEQKPVTSYIRNVLENYSENIQISDTYDHISGNIKHLRTDFKALIKPDELDLIITELHPTPAVCGIPKEVCKRNIQKFEKFPRELYAGFIRIETEESIMYFVNLRCARLYQDSVHVFVGGGITAQSNPQKEWKETELKSEAILKNLVTI</sequence>
<dbReference type="SUPFAM" id="SSF56322">
    <property type="entry name" value="ADC synthase"/>
    <property type="match status" value="1"/>
</dbReference>
<name>A0A0N0ZWI1_CHRID</name>
<organism evidence="2 3">
    <name type="scientific">Chryseobacterium indologenes</name>
    <name type="common">Flavobacterium indologenes</name>
    <dbReference type="NCBI Taxonomy" id="253"/>
    <lineage>
        <taxon>Bacteria</taxon>
        <taxon>Pseudomonadati</taxon>
        <taxon>Bacteroidota</taxon>
        <taxon>Flavobacteriia</taxon>
        <taxon>Flavobacteriales</taxon>
        <taxon>Weeksellaceae</taxon>
        <taxon>Chryseobacterium group</taxon>
        <taxon>Chryseobacterium</taxon>
    </lineage>
</organism>
<dbReference type="Pfam" id="PF00425">
    <property type="entry name" value="Chorismate_bind"/>
    <property type="match status" value="1"/>
</dbReference>
<evidence type="ECO:0000259" key="1">
    <source>
        <dbReference type="Pfam" id="PF00425"/>
    </source>
</evidence>
<protein>
    <recommendedName>
        <fullName evidence="1">Chorismate-utilising enzyme C-terminal domain-containing protein</fullName>
    </recommendedName>
</protein>
<dbReference type="PATRIC" id="fig|253.9.peg.2144"/>
<accession>A0A0N0ZWI1</accession>
<reference evidence="2 3" key="1">
    <citation type="journal article" date="2015" name="Genom Data">
        <title>Draft genome sequence of a multidrug-resistant Chryseobacterium indologenes isolate from Malaysia.</title>
        <authorList>
            <person name="Yu C.Y."/>
            <person name="Ang G.Y."/>
            <person name="Cheng H.J."/>
            <person name="Cheong Y.M."/>
            <person name="Yin W.F."/>
            <person name="Chan K.G."/>
        </authorList>
    </citation>
    <scope>NUCLEOTIDE SEQUENCE [LARGE SCALE GENOMIC DNA]</scope>
    <source>
        <strain evidence="2 3">CI_885</strain>
    </source>
</reference>
<gene>
    <name evidence="2" type="ORF">AOB46_04285</name>
</gene>
<dbReference type="InterPro" id="IPR005801">
    <property type="entry name" value="ADC_synthase"/>
</dbReference>
<dbReference type="InterPro" id="IPR015890">
    <property type="entry name" value="Chorismate_C"/>
</dbReference>
<dbReference type="Proteomes" id="UP000037953">
    <property type="component" value="Unassembled WGS sequence"/>
</dbReference>
<dbReference type="Gene3D" id="3.60.120.10">
    <property type="entry name" value="Anthranilate synthase"/>
    <property type="match status" value="1"/>
</dbReference>
<reference evidence="3" key="2">
    <citation type="submission" date="2015-09" db="EMBL/GenBank/DDBJ databases">
        <title>Draft genome sequence of a multidrug-resistant Chryseobacterium indologenes isolate from Malaysia.</title>
        <authorList>
            <person name="Yu C.Y."/>
            <person name="Ang G.Y."/>
            <person name="Chan K.-G."/>
        </authorList>
    </citation>
    <scope>NUCLEOTIDE SEQUENCE [LARGE SCALE GENOMIC DNA]</scope>
    <source>
        <strain evidence="3">CI_885</strain>
    </source>
</reference>
<dbReference type="AlphaFoldDB" id="A0A0N0ZWI1"/>
<dbReference type="OrthoDB" id="9806579at2"/>
<evidence type="ECO:0000313" key="2">
    <source>
        <dbReference type="EMBL" id="KPE52108.1"/>
    </source>
</evidence>
<proteinExistence type="predicted"/>
<dbReference type="EMBL" id="LJOD01000002">
    <property type="protein sequence ID" value="KPE52108.1"/>
    <property type="molecule type" value="Genomic_DNA"/>
</dbReference>
<dbReference type="PANTHER" id="PTHR42839">
    <property type="entry name" value="ISOCHORISMATE SYNTHASE ENTC"/>
    <property type="match status" value="1"/>
</dbReference>
<comment type="caution">
    <text evidence="2">The sequence shown here is derived from an EMBL/GenBank/DDBJ whole genome shotgun (WGS) entry which is preliminary data.</text>
</comment>
<feature type="domain" description="Chorismate-utilising enzyme C-terminal" evidence="1">
    <location>
        <begin position="70"/>
        <end position="310"/>
    </location>
</feature>
<evidence type="ECO:0000313" key="3">
    <source>
        <dbReference type="Proteomes" id="UP000037953"/>
    </source>
</evidence>
<dbReference type="RefSeq" id="WP_062696838.1">
    <property type="nucleotide sequence ID" value="NZ_LJOD01000002.1"/>
</dbReference>
<dbReference type="PANTHER" id="PTHR42839:SF2">
    <property type="entry name" value="ISOCHORISMATE SYNTHASE ENTC"/>
    <property type="match status" value="1"/>
</dbReference>